<feature type="transmembrane region" description="Helical" evidence="2">
    <location>
        <begin position="79"/>
        <end position="104"/>
    </location>
</feature>
<dbReference type="EMBL" id="SJST01000010">
    <property type="protein sequence ID" value="TCD11287.1"/>
    <property type="molecule type" value="Genomic_DNA"/>
</dbReference>
<name>A0A4R0P965_9HYPH</name>
<gene>
    <name evidence="3" type="ORF">E0D97_17325</name>
</gene>
<comment type="caution">
    <text evidence="3">The sequence shown here is derived from an EMBL/GenBank/DDBJ whole genome shotgun (WGS) entry which is preliminary data.</text>
</comment>
<keyword evidence="2" id="KW-0812">Transmembrane</keyword>
<evidence type="ECO:0000256" key="2">
    <source>
        <dbReference type="SAM" id="Phobius"/>
    </source>
</evidence>
<feature type="transmembrane region" description="Helical" evidence="2">
    <location>
        <begin position="46"/>
        <end position="67"/>
    </location>
</feature>
<feature type="transmembrane region" description="Helical" evidence="2">
    <location>
        <begin position="6"/>
        <end position="25"/>
    </location>
</feature>
<feature type="transmembrane region" description="Helical" evidence="2">
    <location>
        <begin position="124"/>
        <end position="143"/>
    </location>
</feature>
<keyword evidence="4" id="KW-1185">Reference proteome</keyword>
<evidence type="ECO:0000256" key="1">
    <source>
        <dbReference type="SAM" id="MobiDB-lite"/>
    </source>
</evidence>
<reference evidence="3 4" key="1">
    <citation type="journal article" date="2015" name="Antonie Van Leeuwenhoek">
        <title>Oricola cellulosilytica gen. nov., sp. nov., a cellulose-degrading bacterium of the family Phyllobacteriaceae isolated from surface seashore water, and emended descriptions of Mesorhizobium loti and Phyllobacterium myrsinacearum.</title>
        <authorList>
            <person name="Hameed A."/>
            <person name="Shahina M."/>
            <person name="Lai W.A."/>
            <person name="Lin S.Y."/>
            <person name="Young L.S."/>
            <person name="Liu Y.C."/>
            <person name="Hsu Y.H."/>
            <person name="Young C.C."/>
        </authorList>
    </citation>
    <scope>NUCLEOTIDE SEQUENCE [LARGE SCALE GENOMIC DNA]</scope>
    <source>
        <strain evidence="3 4">KCTC 52183</strain>
    </source>
</reference>
<dbReference type="Proteomes" id="UP000291301">
    <property type="component" value="Unassembled WGS sequence"/>
</dbReference>
<dbReference type="RefSeq" id="WP_131571578.1">
    <property type="nucleotide sequence ID" value="NZ_JAINFK010000002.1"/>
</dbReference>
<organism evidence="3 4">
    <name type="scientific">Oricola cellulosilytica</name>
    <dbReference type="NCBI Taxonomy" id="1429082"/>
    <lineage>
        <taxon>Bacteria</taxon>
        <taxon>Pseudomonadati</taxon>
        <taxon>Pseudomonadota</taxon>
        <taxon>Alphaproteobacteria</taxon>
        <taxon>Hyphomicrobiales</taxon>
        <taxon>Ahrensiaceae</taxon>
        <taxon>Oricola</taxon>
    </lineage>
</organism>
<protein>
    <submittedName>
        <fullName evidence="3">Uncharacterized protein</fullName>
    </submittedName>
</protein>
<feature type="region of interest" description="Disordered" evidence="1">
    <location>
        <begin position="185"/>
        <end position="206"/>
    </location>
</feature>
<keyword evidence="2" id="KW-0472">Membrane</keyword>
<proteinExistence type="predicted"/>
<keyword evidence="2" id="KW-1133">Transmembrane helix</keyword>
<dbReference type="OrthoDB" id="6088222at2"/>
<accession>A0A4R0P965</accession>
<evidence type="ECO:0000313" key="4">
    <source>
        <dbReference type="Proteomes" id="UP000291301"/>
    </source>
</evidence>
<dbReference type="AlphaFoldDB" id="A0A4R0P965"/>
<evidence type="ECO:0000313" key="3">
    <source>
        <dbReference type="EMBL" id="TCD11287.1"/>
    </source>
</evidence>
<feature type="transmembrane region" description="Helical" evidence="2">
    <location>
        <begin position="155"/>
        <end position="179"/>
    </location>
</feature>
<sequence length="230" mass="25013">MVIISHLLAVIFGVGGALILDIYLLRHIRGRVIRGQDVEFVNFMSALVKTGLIAIWATGIIILSIAPDGPASVLSNPKVQAKLVIVVVLTLNSLFIETVALPLIRNNVKHPLFHNVSSFQQTAILSFGAISTVSWMTPFVLGLTPELNTVVPAHVILGVYATLVGATALATQFLVSFMYRPRSSQRPARRQTARPSKRQELLKGDAPVHAAMHEAIEKAYARPGRKAARK</sequence>
<feature type="compositionally biased region" description="Basic residues" evidence="1">
    <location>
        <begin position="187"/>
        <end position="196"/>
    </location>
</feature>